<reference evidence="1 2" key="1">
    <citation type="journal article" date="2016" name="Mol. Biol. Evol.">
        <title>Comparative Genomics of Early-Diverging Mushroom-Forming Fungi Provides Insights into the Origins of Lignocellulose Decay Capabilities.</title>
        <authorList>
            <person name="Nagy L.G."/>
            <person name="Riley R."/>
            <person name="Tritt A."/>
            <person name="Adam C."/>
            <person name="Daum C."/>
            <person name="Floudas D."/>
            <person name="Sun H."/>
            <person name="Yadav J.S."/>
            <person name="Pangilinan J."/>
            <person name="Larsson K.H."/>
            <person name="Matsuura K."/>
            <person name="Barry K."/>
            <person name="Labutti K."/>
            <person name="Kuo R."/>
            <person name="Ohm R.A."/>
            <person name="Bhattacharya S.S."/>
            <person name="Shirouzu T."/>
            <person name="Yoshinaga Y."/>
            <person name="Martin F.M."/>
            <person name="Grigoriev I.V."/>
            <person name="Hibbett D.S."/>
        </authorList>
    </citation>
    <scope>NUCLEOTIDE SEQUENCE [LARGE SCALE GENOMIC DNA]</scope>
    <source>
        <strain evidence="1 2">HHB12029</strain>
    </source>
</reference>
<proteinExistence type="predicted"/>
<dbReference type="Proteomes" id="UP000077266">
    <property type="component" value="Unassembled WGS sequence"/>
</dbReference>
<dbReference type="EMBL" id="KV426696">
    <property type="protein sequence ID" value="KZV79029.1"/>
    <property type="molecule type" value="Genomic_DNA"/>
</dbReference>
<keyword evidence="2" id="KW-1185">Reference proteome</keyword>
<sequence length="90" mass="10243">YDAWCKENNFESKLPKVLLRQRQANDAANDAQQTLDSHLQPMPEAYSESTFRAAVMEWLAATDQPLEAVEHPAFRRVINLACQARNGIKL</sequence>
<feature type="non-terminal residue" evidence="1">
    <location>
        <position position="1"/>
    </location>
</feature>
<evidence type="ECO:0000313" key="1">
    <source>
        <dbReference type="EMBL" id="KZV79029.1"/>
    </source>
</evidence>
<accession>A0A165Z3H6</accession>
<evidence type="ECO:0000313" key="2">
    <source>
        <dbReference type="Proteomes" id="UP000077266"/>
    </source>
</evidence>
<dbReference type="OrthoDB" id="3256444at2759"/>
<dbReference type="AlphaFoldDB" id="A0A165Z3H6"/>
<feature type="non-terminal residue" evidence="1">
    <location>
        <position position="90"/>
    </location>
</feature>
<protein>
    <submittedName>
        <fullName evidence="1">Uncharacterized protein</fullName>
    </submittedName>
</protein>
<organism evidence="1 2">
    <name type="scientific">Exidia glandulosa HHB12029</name>
    <dbReference type="NCBI Taxonomy" id="1314781"/>
    <lineage>
        <taxon>Eukaryota</taxon>
        <taxon>Fungi</taxon>
        <taxon>Dikarya</taxon>
        <taxon>Basidiomycota</taxon>
        <taxon>Agaricomycotina</taxon>
        <taxon>Agaricomycetes</taxon>
        <taxon>Auriculariales</taxon>
        <taxon>Exidiaceae</taxon>
        <taxon>Exidia</taxon>
    </lineage>
</organism>
<name>A0A165Z3H6_EXIGL</name>
<dbReference type="InParanoid" id="A0A165Z3H6"/>
<gene>
    <name evidence="1" type="ORF">EXIGLDRAFT_575467</name>
</gene>